<name>A0ABS1R3T2_9SPHI</name>
<organism evidence="2 3">
    <name type="scientific">Sphingobacterium faecale</name>
    <dbReference type="NCBI Taxonomy" id="2803775"/>
    <lineage>
        <taxon>Bacteria</taxon>
        <taxon>Pseudomonadati</taxon>
        <taxon>Bacteroidota</taxon>
        <taxon>Sphingobacteriia</taxon>
        <taxon>Sphingobacteriales</taxon>
        <taxon>Sphingobacteriaceae</taxon>
        <taxon>Sphingobacterium</taxon>
    </lineage>
</organism>
<feature type="region of interest" description="Disordered" evidence="1">
    <location>
        <begin position="32"/>
        <end position="56"/>
    </location>
</feature>
<proteinExistence type="predicted"/>
<gene>
    <name evidence="2" type="ORF">JKG61_09055</name>
</gene>
<sequence length="183" mass="20299">MKAKVANIHVLLWIGLVVSICLTNCRKPLLPGPMGTQGEKGEPGDQGTDGNKGDPGKGGGLGNVYYSDWKYYDFTSLNTGYWRATVSEPVISNEILTKGTTIVYFKRDGQVFKTDYLTDSESLTQRLELGQIWLYSSWDPSSTMFRYIIIPPNKTIAAKAIQAKSKSTGQAYVELCEMLKIEL</sequence>
<evidence type="ECO:0000256" key="1">
    <source>
        <dbReference type="SAM" id="MobiDB-lite"/>
    </source>
</evidence>
<evidence type="ECO:0008006" key="4">
    <source>
        <dbReference type="Google" id="ProtNLM"/>
    </source>
</evidence>
<comment type="caution">
    <text evidence="2">The sequence shown here is derived from an EMBL/GenBank/DDBJ whole genome shotgun (WGS) entry which is preliminary data.</text>
</comment>
<dbReference type="RefSeq" id="WP_202102649.1">
    <property type="nucleotide sequence ID" value="NZ_JAERTY010000004.1"/>
</dbReference>
<dbReference type="EMBL" id="JAERTY010000004">
    <property type="protein sequence ID" value="MBL1408894.1"/>
    <property type="molecule type" value="Genomic_DNA"/>
</dbReference>
<keyword evidence="3" id="KW-1185">Reference proteome</keyword>
<dbReference type="Proteomes" id="UP000625283">
    <property type="component" value="Unassembled WGS sequence"/>
</dbReference>
<protein>
    <recommendedName>
        <fullName evidence="4">Collagen-like protein</fullName>
    </recommendedName>
</protein>
<dbReference type="Gene3D" id="1.20.5.320">
    <property type="entry name" value="6-Phosphogluconate Dehydrogenase, domain 3"/>
    <property type="match status" value="1"/>
</dbReference>
<reference evidence="2 3" key="1">
    <citation type="submission" date="2021-01" db="EMBL/GenBank/DDBJ databases">
        <title>C459-1 draft genome sequence.</title>
        <authorList>
            <person name="Zhang X.-F."/>
        </authorList>
    </citation>
    <scope>NUCLEOTIDE SEQUENCE [LARGE SCALE GENOMIC DNA]</scope>
    <source>
        <strain evidence="3">C459-1</strain>
    </source>
</reference>
<evidence type="ECO:0000313" key="2">
    <source>
        <dbReference type="EMBL" id="MBL1408894.1"/>
    </source>
</evidence>
<evidence type="ECO:0000313" key="3">
    <source>
        <dbReference type="Proteomes" id="UP000625283"/>
    </source>
</evidence>
<accession>A0ABS1R3T2</accession>